<name>A0A0D3JXH4_EMIH1</name>
<keyword evidence="1" id="KW-0732">Signal</keyword>
<sequence length="418" mass="44416">MLLAHLLALTCLSSCAAFASPPIAPRAAHVRIAPPLLLLEKDAVGSDTEAGGGDGDNRLLLGAAASLGLATAIHLPAFAQFASQWASISAAGVSGEDFWAPLRFWAFFAIGHPLIKPAVWIGEVLHTAPGPLVGLLPLGFVLGNLAVLALLATQPKVRLAAPVVSAALLVNFVGGGLEGSVSSSDYNLALDDGVKGCPAYEQVRQPSMDGFDITKYDGRWYEHAFHDWTQFSEVYDTTFDIELSGGGTRWLDDFGVKGPSPRSAPASWDKSPVANGAHYFLTATYDPKTPGVVQESGFGATFPNYIVDVQKGAGGEYTEALQFQCLQRGGVRIFEGINYLTRSPDISPAQLAAMHERARVAGIAPYGANPTDTHTVEFAPSRSFAVDNDWQSFWSALGVDKLLALLETSTHTAFERGE</sequence>
<dbReference type="RefSeq" id="XP_005780638.1">
    <property type="nucleotide sequence ID" value="XM_005780581.1"/>
</dbReference>
<reference evidence="3" key="1">
    <citation type="journal article" date="2013" name="Nature">
        <title>Pan genome of the phytoplankton Emiliania underpins its global distribution.</title>
        <authorList>
            <person name="Read B.A."/>
            <person name="Kegel J."/>
            <person name="Klute M.J."/>
            <person name="Kuo A."/>
            <person name="Lefebvre S.C."/>
            <person name="Maumus F."/>
            <person name="Mayer C."/>
            <person name="Miller J."/>
            <person name="Monier A."/>
            <person name="Salamov A."/>
            <person name="Young J."/>
            <person name="Aguilar M."/>
            <person name="Claverie J.M."/>
            <person name="Frickenhaus S."/>
            <person name="Gonzalez K."/>
            <person name="Herman E.K."/>
            <person name="Lin Y.C."/>
            <person name="Napier J."/>
            <person name="Ogata H."/>
            <person name="Sarno A.F."/>
            <person name="Shmutz J."/>
            <person name="Schroeder D."/>
            <person name="de Vargas C."/>
            <person name="Verret F."/>
            <person name="von Dassow P."/>
            <person name="Valentin K."/>
            <person name="Van de Peer Y."/>
            <person name="Wheeler G."/>
            <person name="Dacks J.B."/>
            <person name="Delwiche C.F."/>
            <person name="Dyhrman S.T."/>
            <person name="Glockner G."/>
            <person name="John U."/>
            <person name="Richards T."/>
            <person name="Worden A.Z."/>
            <person name="Zhang X."/>
            <person name="Grigoriev I.V."/>
            <person name="Allen A.E."/>
            <person name="Bidle K."/>
            <person name="Borodovsky M."/>
            <person name="Bowler C."/>
            <person name="Brownlee C."/>
            <person name="Cock J.M."/>
            <person name="Elias M."/>
            <person name="Gladyshev V.N."/>
            <person name="Groth M."/>
            <person name="Guda C."/>
            <person name="Hadaegh A."/>
            <person name="Iglesias-Rodriguez M.D."/>
            <person name="Jenkins J."/>
            <person name="Jones B.M."/>
            <person name="Lawson T."/>
            <person name="Leese F."/>
            <person name="Lindquist E."/>
            <person name="Lobanov A."/>
            <person name="Lomsadze A."/>
            <person name="Malik S.B."/>
            <person name="Marsh M.E."/>
            <person name="Mackinder L."/>
            <person name="Mock T."/>
            <person name="Mueller-Roeber B."/>
            <person name="Pagarete A."/>
            <person name="Parker M."/>
            <person name="Probert I."/>
            <person name="Quesneville H."/>
            <person name="Raines C."/>
            <person name="Rensing S.A."/>
            <person name="Riano-Pachon D.M."/>
            <person name="Richier S."/>
            <person name="Rokitta S."/>
            <person name="Shiraiwa Y."/>
            <person name="Soanes D.M."/>
            <person name="van der Giezen M."/>
            <person name="Wahlund T.M."/>
            <person name="Williams B."/>
            <person name="Wilson W."/>
            <person name="Wolfe G."/>
            <person name="Wurch L.L."/>
        </authorList>
    </citation>
    <scope>NUCLEOTIDE SEQUENCE</scope>
</reference>
<dbReference type="HOGENOM" id="CLU_657953_0_0_1"/>
<dbReference type="Proteomes" id="UP000013827">
    <property type="component" value="Unassembled WGS sequence"/>
</dbReference>
<evidence type="ECO:0000256" key="1">
    <source>
        <dbReference type="SAM" id="SignalP"/>
    </source>
</evidence>
<dbReference type="PaxDb" id="2903-EOD28209"/>
<keyword evidence="3" id="KW-1185">Reference proteome</keyword>
<dbReference type="eggNOG" id="ENOG502RX60">
    <property type="taxonomic scope" value="Eukaryota"/>
</dbReference>
<protein>
    <submittedName>
        <fullName evidence="2">Uncharacterized protein</fullName>
    </submittedName>
</protein>
<dbReference type="Gene3D" id="2.40.128.20">
    <property type="match status" value="1"/>
</dbReference>
<reference evidence="2" key="2">
    <citation type="submission" date="2024-10" db="UniProtKB">
        <authorList>
            <consortium name="EnsemblProtists"/>
        </authorList>
    </citation>
    <scope>IDENTIFICATION</scope>
</reference>
<dbReference type="AlphaFoldDB" id="A0A0D3JXH4"/>
<dbReference type="EnsemblProtists" id="EOD28209">
    <property type="protein sequence ID" value="EOD28209"/>
    <property type="gene ID" value="EMIHUDRAFT_114244"/>
</dbReference>
<dbReference type="SUPFAM" id="SSF50814">
    <property type="entry name" value="Lipocalins"/>
    <property type="match status" value="1"/>
</dbReference>
<dbReference type="InterPro" id="IPR012674">
    <property type="entry name" value="Calycin"/>
</dbReference>
<accession>A0A0D3JXH4</accession>
<dbReference type="KEGG" id="ehx:EMIHUDRAFT_114244"/>
<feature type="chain" id="PRO_5044291591" evidence="1">
    <location>
        <begin position="18"/>
        <end position="418"/>
    </location>
</feature>
<feature type="signal peptide" evidence="1">
    <location>
        <begin position="1"/>
        <end position="17"/>
    </location>
</feature>
<organism evidence="2 3">
    <name type="scientific">Emiliania huxleyi (strain CCMP1516)</name>
    <dbReference type="NCBI Taxonomy" id="280463"/>
    <lineage>
        <taxon>Eukaryota</taxon>
        <taxon>Haptista</taxon>
        <taxon>Haptophyta</taxon>
        <taxon>Prymnesiophyceae</taxon>
        <taxon>Isochrysidales</taxon>
        <taxon>Noelaerhabdaceae</taxon>
        <taxon>Emiliania</taxon>
    </lineage>
</organism>
<dbReference type="GeneID" id="17273754"/>
<evidence type="ECO:0000313" key="3">
    <source>
        <dbReference type="Proteomes" id="UP000013827"/>
    </source>
</evidence>
<proteinExistence type="predicted"/>
<evidence type="ECO:0000313" key="2">
    <source>
        <dbReference type="EnsemblProtists" id="EOD28209"/>
    </source>
</evidence>